<reference evidence="3" key="1">
    <citation type="submission" date="2016-09" db="EMBL/GenBank/DDBJ databases">
        <authorList>
            <person name="Lysoe E."/>
        </authorList>
    </citation>
    <scope>NUCLEOTIDE SEQUENCE [LARGE SCALE GENOMIC DNA]</scope>
    <source>
        <strain evidence="3">LJ96T</strain>
    </source>
</reference>
<organism evidence="2 3">
    <name type="scientific">Luteibacter rhizovicinus DSM 16549</name>
    <dbReference type="NCBI Taxonomy" id="1440763"/>
    <lineage>
        <taxon>Bacteria</taxon>
        <taxon>Pseudomonadati</taxon>
        <taxon>Pseudomonadota</taxon>
        <taxon>Gammaproteobacteria</taxon>
        <taxon>Lysobacterales</taxon>
        <taxon>Rhodanobacteraceae</taxon>
        <taxon>Luteibacter</taxon>
    </lineage>
</organism>
<dbReference type="KEGG" id="lrz:BJI69_17435"/>
<dbReference type="Pfam" id="PF13202">
    <property type="entry name" value="EF-hand_5"/>
    <property type="match status" value="2"/>
</dbReference>
<proteinExistence type="predicted"/>
<dbReference type="InterPro" id="IPR002048">
    <property type="entry name" value="EF_hand_dom"/>
</dbReference>
<accession>A0A1L3EZX3</accession>
<name>A0A1L3EZX3_9GAMM</name>
<dbReference type="GO" id="GO:0005509">
    <property type="term" value="F:calcium ion binding"/>
    <property type="evidence" value="ECO:0007669"/>
    <property type="project" value="InterPro"/>
</dbReference>
<evidence type="ECO:0000259" key="1">
    <source>
        <dbReference type="Pfam" id="PF13202"/>
    </source>
</evidence>
<dbReference type="Gene3D" id="1.10.238.10">
    <property type="entry name" value="EF-hand"/>
    <property type="match status" value="1"/>
</dbReference>
<dbReference type="SUPFAM" id="SSF47473">
    <property type="entry name" value="EF-hand"/>
    <property type="match status" value="1"/>
</dbReference>
<feature type="domain" description="EF-hand" evidence="1">
    <location>
        <begin position="29"/>
        <end position="44"/>
    </location>
</feature>
<dbReference type="STRING" id="1440763.BJI69_17435"/>
<keyword evidence="3" id="KW-1185">Reference proteome</keyword>
<dbReference type="InterPro" id="IPR011992">
    <property type="entry name" value="EF-hand-dom_pair"/>
</dbReference>
<evidence type="ECO:0000313" key="3">
    <source>
        <dbReference type="Proteomes" id="UP000182987"/>
    </source>
</evidence>
<sequence>MTFTSLPAFAQNGAGSALNRATKALHQKFIRADTDKDGYVTLAEAEKGDMPTTVKYFSEIDATHRGKVSEEEIKRFMVQRAAEHAKTP</sequence>
<protein>
    <recommendedName>
        <fullName evidence="1">EF-hand domain-containing protein</fullName>
    </recommendedName>
</protein>
<dbReference type="EMBL" id="CP017480">
    <property type="protein sequence ID" value="APG06608.1"/>
    <property type="molecule type" value="Genomic_DNA"/>
</dbReference>
<dbReference type="Proteomes" id="UP000182987">
    <property type="component" value="Chromosome"/>
</dbReference>
<feature type="domain" description="EF-hand" evidence="1">
    <location>
        <begin position="55"/>
        <end position="77"/>
    </location>
</feature>
<dbReference type="AlphaFoldDB" id="A0A1L3EZX3"/>
<gene>
    <name evidence="2" type="ORF">BJI69_17435</name>
</gene>
<evidence type="ECO:0000313" key="2">
    <source>
        <dbReference type="EMBL" id="APG06608.1"/>
    </source>
</evidence>